<reference evidence="1 2" key="1">
    <citation type="submission" date="2016-02" db="EMBL/GenBank/DDBJ databases">
        <title>Genome analysis of coral dinoflagellate symbionts highlights evolutionary adaptations to a symbiotic lifestyle.</title>
        <authorList>
            <person name="Aranda M."/>
            <person name="Li Y."/>
            <person name="Liew Y.J."/>
            <person name="Baumgarten S."/>
            <person name="Simakov O."/>
            <person name="Wilson M."/>
            <person name="Piel J."/>
            <person name="Ashoor H."/>
            <person name="Bougouffa S."/>
            <person name="Bajic V.B."/>
            <person name="Ryu T."/>
            <person name="Ravasi T."/>
            <person name="Bayer T."/>
            <person name="Micklem G."/>
            <person name="Kim H."/>
            <person name="Bhak J."/>
            <person name="Lajeunesse T.C."/>
            <person name="Voolstra C.R."/>
        </authorList>
    </citation>
    <scope>NUCLEOTIDE SEQUENCE [LARGE SCALE GENOMIC DNA]</scope>
    <source>
        <strain evidence="1 2">CCMP2467</strain>
    </source>
</reference>
<sequence length="110" mass="12231">MYFLLLMVRDVVGIRQQAVIQEIQAQAEQGEATTVLEEEVHQGTQVEVETEATEEAAEKIQRTGGTGFSGGVDEGVPSQDYAWRHYADIPDDPDIFVRSRRLCLGRAKHG</sequence>
<dbReference type="Proteomes" id="UP000186817">
    <property type="component" value="Unassembled WGS sequence"/>
</dbReference>
<keyword evidence="2" id="KW-1185">Reference proteome</keyword>
<proteinExistence type="predicted"/>
<name>A0A1Q9E6R9_SYMMI</name>
<accession>A0A1Q9E6R9</accession>
<protein>
    <submittedName>
        <fullName evidence="1">Uncharacterized protein</fullName>
    </submittedName>
</protein>
<comment type="caution">
    <text evidence="1">The sequence shown here is derived from an EMBL/GenBank/DDBJ whole genome shotgun (WGS) entry which is preliminary data.</text>
</comment>
<evidence type="ECO:0000313" key="2">
    <source>
        <dbReference type="Proteomes" id="UP000186817"/>
    </source>
</evidence>
<gene>
    <name evidence="1" type="ORF">AK812_SmicGene13988</name>
</gene>
<dbReference type="EMBL" id="LSRX01000246">
    <property type="protein sequence ID" value="OLQ03110.1"/>
    <property type="molecule type" value="Genomic_DNA"/>
</dbReference>
<organism evidence="1 2">
    <name type="scientific">Symbiodinium microadriaticum</name>
    <name type="common">Dinoflagellate</name>
    <name type="synonym">Zooxanthella microadriatica</name>
    <dbReference type="NCBI Taxonomy" id="2951"/>
    <lineage>
        <taxon>Eukaryota</taxon>
        <taxon>Sar</taxon>
        <taxon>Alveolata</taxon>
        <taxon>Dinophyceae</taxon>
        <taxon>Suessiales</taxon>
        <taxon>Symbiodiniaceae</taxon>
        <taxon>Symbiodinium</taxon>
    </lineage>
</organism>
<dbReference type="AlphaFoldDB" id="A0A1Q9E6R9"/>
<evidence type="ECO:0000313" key="1">
    <source>
        <dbReference type="EMBL" id="OLQ03110.1"/>
    </source>
</evidence>